<organism evidence="4 6">
    <name type="scientific">Alkalihalobacillus alcalophilus ATCC 27647 = CGMCC 1.3604</name>
    <dbReference type="NCBI Taxonomy" id="1218173"/>
    <lineage>
        <taxon>Bacteria</taxon>
        <taxon>Bacillati</taxon>
        <taxon>Bacillota</taxon>
        <taxon>Bacilli</taxon>
        <taxon>Bacillales</taxon>
        <taxon>Bacillaceae</taxon>
        <taxon>Alkalihalobacillus</taxon>
    </lineage>
</organism>
<proteinExistence type="predicted"/>
<dbReference type="RefSeq" id="WP_003322715.1">
    <property type="nucleotide sequence ID" value="NZ_ALPT02000107.1"/>
</dbReference>
<dbReference type="EMBL" id="JALP01000134">
    <property type="protein sequence ID" value="THG90561.1"/>
    <property type="molecule type" value="Genomic_DNA"/>
</dbReference>
<evidence type="ECO:0000259" key="3">
    <source>
        <dbReference type="PROSITE" id="PS51186"/>
    </source>
</evidence>
<name>A0A094YQP7_ALKAL</name>
<feature type="domain" description="N-acetyltransferase" evidence="3">
    <location>
        <begin position="121"/>
        <end position="255"/>
    </location>
</feature>
<dbReference type="Proteomes" id="UP000297014">
    <property type="component" value="Unassembled WGS sequence"/>
</dbReference>
<sequence>MNDLLSVEHLEQLTREAIPALSTEAYQNWLLRYANGYTKRANSVHLITDLETENINEQIGYVEDYYYTKGLEASFKIVEGKKSVSLANHLNKKGYQKVNRSSVLVADLTFNGEIVVQTSNVNVVQVDVDKWLKGFQMLSGGENEEMMTLKKMLSLSKQKILYIQIFNKNELVATGLASKDDEFIGLYNIVTKKEARKQGWGTLLLHAFFKWGIQVGCKKVYLQVIQDNKAALCLYEKFGFKVIYDYYFYTRKRVNRS</sequence>
<dbReference type="eggNOG" id="COG0456">
    <property type="taxonomic scope" value="Bacteria"/>
</dbReference>
<evidence type="ECO:0000313" key="5">
    <source>
        <dbReference type="EMBL" id="THG90561.1"/>
    </source>
</evidence>
<dbReference type="InterPro" id="IPR056935">
    <property type="entry name" value="Rv0428c-like_C"/>
</dbReference>
<dbReference type="PANTHER" id="PTHR43420">
    <property type="entry name" value="ACETYLTRANSFERASE"/>
    <property type="match status" value="1"/>
</dbReference>
<reference evidence="5 7" key="2">
    <citation type="submission" date="2014-01" db="EMBL/GenBank/DDBJ databases">
        <title>Draft genome sequencing of Bacillus alcalophilus CGMCC 1.3604.</title>
        <authorList>
            <person name="Yang J."/>
            <person name="Diao L."/>
            <person name="Yang S."/>
        </authorList>
    </citation>
    <scope>NUCLEOTIDE SEQUENCE [LARGE SCALE GENOMIC DNA]</scope>
    <source>
        <strain evidence="5 7">CGMCC 1.3604</strain>
    </source>
</reference>
<keyword evidence="6" id="KW-1185">Reference proteome</keyword>
<dbReference type="AlphaFoldDB" id="A0A094YQP7"/>
<dbReference type="SUPFAM" id="SSF55729">
    <property type="entry name" value="Acyl-CoA N-acyltransferases (Nat)"/>
    <property type="match status" value="1"/>
</dbReference>
<dbReference type="EMBL" id="ALPT02000107">
    <property type="protein sequence ID" value="KGA95752.1"/>
    <property type="molecule type" value="Genomic_DNA"/>
</dbReference>
<accession>A0A094YQP7</accession>
<dbReference type="Pfam" id="PF24553">
    <property type="entry name" value="Rv0428c_C"/>
    <property type="match status" value="1"/>
</dbReference>
<dbReference type="PROSITE" id="PS51186">
    <property type="entry name" value="GNAT"/>
    <property type="match status" value="1"/>
</dbReference>
<dbReference type="InterPro" id="IPR027408">
    <property type="entry name" value="PNPase/RNase_PH_dom_sf"/>
</dbReference>
<evidence type="ECO:0000313" key="6">
    <source>
        <dbReference type="Proteomes" id="UP000002754"/>
    </source>
</evidence>
<evidence type="ECO:0000256" key="2">
    <source>
        <dbReference type="ARBA" id="ARBA00023315"/>
    </source>
</evidence>
<protein>
    <recommendedName>
        <fullName evidence="3">N-acetyltransferase domain-containing protein</fullName>
    </recommendedName>
</protein>
<dbReference type="GO" id="GO:0016747">
    <property type="term" value="F:acyltransferase activity, transferring groups other than amino-acyl groups"/>
    <property type="evidence" value="ECO:0007669"/>
    <property type="project" value="InterPro"/>
</dbReference>
<dbReference type="Gene3D" id="3.30.230.70">
    <property type="entry name" value="GHMP Kinase, N-terminal domain"/>
    <property type="match status" value="1"/>
</dbReference>
<keyword evidence="2" id="KW-0012">Acyltransferase</keyword>
<reference evidence="4 6" key="1">
    <citation type="journal article" date="2014" name="Genome Announc.">
        <title>Draft Genome Sequence of Bacillus alcalophilus AV1934, a Classic Alkaliphile Isolated from Human Feces in 1934.</title>
        <authorList>
            <person name="Attie O."/>
            <person name="Jayaprakash A."/>
            <person name="Shah H."/>
            <person name="Paulsen I.T."/>
            <person name="Morino M."/>
            <person name="Takahashi Y."/>
            <person name="Narumi I."/>
            <person name="Sachidanandam R."/>
            <person name="Satoh K."/>
            <person name="Ito M."/>
            <person name="Krulwich T.A."/>
        </authorList>
    </citation>
    <scope>NUCLEOTIDE SEQUENCE [LARGE SCALE GENOMIC DNA]</scope>
    <source>
        <strain evidence="4 6">AV1934</strain>
    </source>
</reference>
<evidence type="ECO:0000313" key="7">
    <source>
        <dbReference type="Proteomes" id="UP000297014"/>
    </source>
</evidence>
<evidence type="ECO:0000256" key="1">
    <source>
        <dbReference type="ARBA" id="ARBA00022679"/>
    </source>
</evidence>
<dbReference type="InterPro" id="IPR016181">
    <property type="entry name" value="Acyl_CoA_acyltransferase"/>
</dbReference>
<dbReference type="STRING" id="1218173.BALCAV_0220590"/>
<dbReference type="CDD" id="cd04301">
    <property type="entry name" value="NAT_SF"/>
    <property type="match status" value="1"/>
</dbReference>
<dbReference type="PANTHER" id="PTHR43420:SF12">
    <property type="entry name" value="N-ACETYLTRANSFERASE DOMAIN-CONTAINING PROTEIN"/>
    <property type="match status" value="1"/>
</dbReference>
<evidence type="ECO:0000313" key="4">
    <source>
        <dbReference type="EMBL" id="KGA95752.1"/>
    </source>
</evidence>
<keyword evidence="1" id="KW-0808">Transferase</keyword>
<dbReference type="InterPro" id="IPR000182">
    <property type="entry name" value="GNAT_dom"/>
</dbReference>
<comment type="caution">
    <text evidence="4">The sequence shown here is derived from an EMBL/GenBank/DDBJ whole genome shotgun (WGS) entry which is preliminary data.</text>
</comment>
<dbReference type="Gene3D" id="3.40.630.30">
    <property type="match status" value="1"/>
</dbReference>
<dbReference type="InterPro" id="IPR050680">
    <property type="entry name" value="YpeA/RimI_acetyltransf"/>
</dbReference>
<dbReference type="Proteomes" id="UP000002754">
    <property type="component" value="Unassembled WGS sequence"/>
</dbReference>
<gene>
    <name evidence="5" type="ORF">AJ85_10065</name>
    <name evidence="4" type="ORF">BALCAV_0220590</name>
</gene>